<feature type="domain" description="Large ribosomal subunit protein uL15/eL18" evidence="7">
    <location>
        <begin position="77"/>
        <end position="145"/>
    </location>
</feature>
<keyword evidence="4" id="KW-0694">RNA-binding</keyword>
<feature type="region of interest" description="Disordered" evidence="6">
    <location>
        <begin position="1"/>
        <end position="61"/>
    </location>
</feature>
<evidence type="ECO:0000256" key="6">
    <source>
        <dbReference type="SAM" id="MobiDB-lite"/>
    </source>
</evidence>
<dbReference type="GO" id="GO:0005840">
    <property type="term" value="C:ribosome"/>
    <property type="evidence" value="ECO:0007669"/>
    <property type="project" value="UniProtKB-KW"/>
</dbReference>
<evidence type="ECO:0000256" key="3">
    <source>
        <dbReference type="ARBA" id="ARBA00023274"/>
    </source>
</evidence>
<dbReference type="PROSITE" id="PS00475">
    <property type="entry name" value="RIBOSOMAL_L15"/>
    <property type="match status" value="1"/>
</dbReference>
<keyword evidence="3 4" id="KW-0687">Ribonucleoprotein</keyword>
<dbReference type="Gene3D" id="3.100.10.10">
    <property type="match status" value="1"/>
</dbReference>
<feature type="compositionally biased region" description="Gly residues" evidence="6">
    <location>
        <begin position="23"/>
        <end position="35"/>
    </location>
</feature>
<dbReference type="Proteomes" id="UP001207930">
    <property type="component" value="Unassembled WGS sequence"/>
</dbReference>
<accession>A0ABT3FP41</accession>
<evidence type="ECO:0000256" key="5">
    <source>
        <dbReference type="RuleBase" id="RU003888"/>
    </source>
</evidence>
<comment type="function">
    <text evidence="4">Binds to the 23S rRNA.</text>
</comment>
<keyword evidence="4" id="KW-0699">rRNA-binding</keyword>
<dbReference type="InterPro" id="IPR021131">
    <property type="entry name" value="Ribosomal_uL15/eL18"/>
</dbReference>
<keyword evidence="9" id="KW-1185">Reference proteome</keyword>
<evidence type="ECO:0000313" key="8">
    <source>
        <dbReference type="EMBL" id="MCW1885338.1"/>
    </source>
</evidence>
<reference evidence="8 9" key="1">
    <citation type="submission" date="2022-10" db="EMBL/GenBank/DDBJ databases">
        <title>Luteolibacter flavescens strain MCCC 1K03193, whole genome shotgun sequencing project.</title>
        <authorList>
            <person name="Zhao G."/>
            <person name="Shen L."/>
        </authorList>
    </citation>
    <scope>NUCLEOTIDE SEQUENCE [LARGE SCALE GENOMIC DNA]</scope>
    <source>
        <strain evidence="8 9">MCCC 1K03193</strain>
    </source>
</reference>
<evidence type="ECO:0000256" key="4">
    <source>
        <dbReference type="HAMAP-Rule" id="MF_01341"/>
    </source>
</evidence>
<comment type="subunit">
    <text evidence="4">Part of the 50S ribosomal subunit.</text>
</comment>
<dbReference type="InterPro" id="IPR001196">
    <property type="entry name" value="Ribosomal_uL15_CS"/>
</dbReference>
<dbReference type="PANTHER" id="PTHR12934">
    <property type="entry name" value="50S RIBOSOMAL PROTEIN L15"/>
    <property type="match status" value="1"/>
</dbReference>
<dbReference type="SUPFAM" id="SSF52080">
    <property type="entry name" value="Ribosomal proteins L15p and L18e"/>
    <property type="match status" value="1"/>
</dbReference>
<gene>
    <name evidence="4 8" type="primary">rplO</name>
    <name evidence="8" type="ORF">OKA04_11415</name>
</gene>
<comment type="caution">
    <text evidence="8">The sequence shown here is derived from an EMBL/GenBank/DDBJ whole genome shotgun (WGS) entry which is preliminary data.</text>
</comment>
<evidence type="ECO:0000259" key="7">
    <source>
        <dbReference type="Pfam" id="PF00828"/>
    </source>
</evidence>
<dbReference type="HAMAP" id="MF_01341">
    <property type="entry name" value="Ribosomal_uL15"/>
    <property type="match status" value="1"/>
</dbReference>
<dbReference type="EMBL" id="JAPDDS010000005">
    <property type="protein sequence ID" value="MCW1885338.1"/>
    <property type="molecule type" value="Genomic_DNA"/>
</dbReference>
<organism evidence="8 9">
    <name type="scientific">Luteolibacter flavescens</name>
    <dbReference type="NCBI Taxonomy" id="1859460"/>
    <lineage>
        <taxon>Bacteria</taxon>
        <taxon>Pseudomonadati</taxon>
        <taxon>Verrucomicrobiota</taxon>
        <taxon>Verrucomicrobiia</taxon>
        <taxon>Verrucomicrobiales</taxon>
        <taxon>Verrucomicrobiaceae</taxon>
        <taxon>Luteolibacter</taxon>
    </lineage>
</organism>
<evidence type="ECO:0000256" key="2">
    <source>
        <dbReference type="ARBA" id="ARBA00022980"/>
    </source>
</evidence>
<sequence length="149" mass="15872">MKLHTLAPNKGAKHRVKRLGCGESSGHGKTSGKGNKGQKARSGSGTRVGFEGGQMPLHRRLPKRGFNNINFKTKVEVVNLAQLDKAFNDGDTVNEEALRKAGLINRSCDQVKVLGQGEISKKLTLVVDTISASAKEKVEKAGGSVQLPA</sequence>
<dbReference type="NCBIfam" id="TIGR01071">
    <property type="entry name" value="rplO_bact"/>
    <property type="match status" value="1"/>
</dbReference>
<comment type="similarity">
    <text evidence="1 4 5">Belongs to the universal ribosomal protein uL15 family.</text>
</comment>
<evidence type="ECO:0000256" key="1">
    <source>
        <dbReference type="ARBA" id="ARBA00007320"/>
    </source>
</evidence>
<dbReference type="InterPro" id="IPR036227">
    <property type="entry name" value="Ribosomal_uL15/eL18_sf"/>
</dbReference>
<dbReference type="PANTHER" id="PTHR12934:SF11">
    <property type="entry name" value="LARGE RIBOSOMAL SUBUNIT PROTEIN UL15M"/>
    <property type="match status" value="1"/>
</dbReference>
<dbReference type="Pfam" id="PF00828">
    <property type="entry name" value="Ribosomal_L27A"/>
    <property type="match status" value="1"/>
</dbReference>
<dbReference type="InterPro" id="IPR030878">
    <property type="entry name" value="Ribosomal_uL15"/>
</dbReference>
<keyword evidence="2 4" id="KW-0689">Ribosomal protein</keyword>
<name>A0ABT3FP41_9BACT</name>
<protein>
    <recommendedName>
        <fullName evidence="4">Large ribosomal subunit protein uL15</fullName>
    </recommendedName>
</protein>
<dbReference type="InterPro" id="IPR005749">
    <property type="entry name" value="Ribosomal_uL15_bac-type"/>
</dbReference>
<dbReference type="RefSeq" id="WP_264501293.1">
    <property type="nucleotide sequence ID" value="NZ_JAPDDS010000005.1"/>
</dbReference>
<proteinExistence type="inferred from homology"/>
<evidence type="ECO:0000313" key="9">
    <source>
        <dbReference type="Proteomes" id="UP001207930"/>
    </source>
</evidence>